<evidence type="ECO:0000313" key="1">
    <source>
        <dbReference type="EMBL" id="APH55042.1"/>
    </source>
</evidence>
<dbReference type="Proteomes" id="UP000182373">
    <property type="component" value="Chromosome"/>
</dbReference>
<name>A0AAC9KDG1_9PROT</name>
<dbReference type="InterPro" id="IPR011486">
    <property type="entry name" value="BBP2"/>
</dbReference>
<gene>
    <name evidence="1" type="ORF">GbCGDNIH9_1740</name>
</gene>
<dbReference type="EMBL" id="CP018191">
    <property type="protein sequence ID" value="APH55042.1"/>
    <property type="molecule type" value="Genomic_DNA"/>
</dbReference>
<reference evidence="2" key="1">
    <citation type="submission" date="2016-11" db="EMBL/GenBank/DDBJ databases">
        <title>Comparative genomic and phenotypic analysis of Granulibacter bethesdensis clinical isolates from patients with chronic granulomatous disease.</title>
        <authorList>
            <person name="Zarember K.A."/>
            <person name="Porcella S.F."/>
            <person name="Chu J."/>
            <person name="Ding L."/>
            <person name="Dahlstrom E."/>
            <person name="Barbian K."/>
            <person name="Martens C."/>
            <person name="Sykora L."/>
            <person name="Kramer S."/>
            <person name="Pettinato A.M."/>
            <person name="Hong H."/>
            <person name="Wald G."/>
            <person name="Berg L.J."/>
            <person name="Rogge L.S."/>
            <person name="Greenberg D.E."/>
            <person name="Falcone E.L."/>
            <person name="Neves J.F."/>
            <person name="Simoes M.J."/>
            <person name="Casal M."/>
            <person name="Rodriguez-Lopez F.C."/>
            <person name="Zelazny A."/>
            <person name="Gallin J.I."/>
            <person name="Holland S.M."/>
        </authorList>
    </citation>
    <scope>NUCLEOTIDE SEQUENCE [LARGE SCALE GENOMIC DNA]</scope>
    <source>
        <strain evidence="2">NIH9.1</strain>
    </source>
</reference>
<organism evidence="1 2">
    <name type="scientific">Granulibacter bethesdensis</name>
    <dbReference type="NCBI Taxonomy" id="364410"/>
    <lineage>
        <taxon>Bacteria</taxon>
        <taxon>Pseudomonadati</taxon>
        <taxon>Pseudomonadota</taxon>
        <taxon>Alphaproteobacteria</taxon>
        <taxon>Acetobacterales</taxon>
        <taxon>Acetobacteraceae</taxon>
        <taxon>Granulibacter</taxon>
    </lineage>
</organism>
<evidence type="ECO:0000313" key="2">
    <source>
        <dbReference type="Proteomes" id="UP000182373"/>
    </source>
</evidence>
<dbReference type="Pfam" id="PF07642">
    <property type="entry name" value="BBP2"/>
    <property type="match status" value="1"/>
</dbReference>
<protein>
    <submittedName>
        <fullName evidence="1">Exported protein</fullName>
    </submittedName>
</protein>
<sequence>MIRRQSKLYFCNMLWHDICNGRDATRFLKETSFMRHALASILLASASVLASGAAQAVQAAQAAKWTDSIKLDAQLDGGFVINGNTPDNGVNFGQLFTDRSDQATLNQAALTLHRDIDSNSKGYDFGFNLQLIYGSDVRYLPFLGEFNKMTSDRYKLVPLQANVAVHTPWLFEGGIDWKIGQYISPVGFETIDPATTPFYTHSYTFNFAVPFQHTGFLSVSHVSPMMDVYFGVNTGNFTTFAGGDNNSRPSGVFGFQFNNLMNGKLSVLALTNIGPETGSLAVGPQIANSALRFFDDIVIGYKASEKTTLTLELNYLRDEVINAESFSTVGYYSHVFNDHWTFNARVEVFRDMDNYFIAGFKEANGGWKSIKGLSTPIITAPGPGTYGDLTLGVTWKPNLPKPIAGLMLRPEVRYDRSLNGARSFVYSDTNPMGHNGQFLFAADAILQF</sequence>
<proteinExistence type="predicted"/>
<dbReference type="AlphaFoldDB" id="A0AAC9KDG1"/>
<accession>A0AAC9KDG1</accession>